<dbReference type="SUPFAM" id="SSF52743">
    <property type="entry name" value="Subtilisin-like"/>
    <property type="match status" value="1"/>
</dbReference>
<gene>
    <name evidence="2" type="ORF">EK403_13590</name>
</gene>
<dbReference type="GO" id="GO:0004252">
    <property type="term" value="F:serine-type endopeptidase activity"/>
    <property type="evidence" value="ECO:0007669"/>
    <property type="project" value="InterPro"/>
</dbReference>
<accession>A0A4Q0MIT8</accession>
<dbReference type="OrthoDB" id="9768989at2"/>
<name>A0A4Q0MIT8_9HYPH</name>
<dbReference type="Proteomes" id="UP000289708">
    <property type="component" value="Unassembled WGS sequence"/>
</dbReference>
<protein>
    <recommendedName>
        <fullName evidence="4">Peptidase S8/S53 domain-containing protein</fullName>
    </recommendedName>
</protein>
<comment type="caution">
    <text evidence="2">The sequence shown here is derived from an EMBL/GenBank/DDBJ whole genome shotgun (WGS) entry which is preliminary data.</text>
</comment>
<dbReference type="RefSeq" id="WP_128778018.1">
    <property type="nucleotide sequence ID" value="NZ_RYFI01000012.1"/>
</dbReference>
<proteinExistence type="predicted"/>
<reference evidence="2 3" key="1">
    <citation type="submission" date="2018-12" db="EMBL/GenBank/DDBJ databases">
        <title>bacterium Hansschlegelia zhihuaiae S113.</title>
        <authorList>
            <person name="He J."/>
        </authorList>
    </citation>
    <scope>NUCLEOTIDE SEQUENCE [LARGE SCALE GENOMIC DNA]</scope>
    <source>
        <strain evidence="2 3">S 113</strain>
    </source>
</reference>
<feature type="region of interest" description="Disordered" evidence="1">
    <location>
        <begin position="351"/>
        <end position="373"/>
    </location>
</feature>
<evidence type="ECO:0000313" key="2">
    <source>
        <dbReference type="EMBL" id="RXF72856.1"/>
    </source>
</evidence>
<evidence type="ECO:0000256" key="1">
    <source>
        <dbReference type="SAM" id="MobiDB-lite"/>
    </source>
</evidence>
<dbReference type="AlphaFoldDB" id="A0A4Q0MIT8"/>
<keyword evidence="3" id="KW-1185">Reference proteome</keyword>
<organism evidence="2 3">
    <name type="scientific">Hansschlegelia zhihuaiae</name>
    <dbReference type="NCBI Taxonomy" id="405005"/>
    <lineage>
        <taxon>Bacteria</taxon>
        <taxon>Pseudomonadati</taxon>
        <taxon>Pseudomonadota</taxon>
        <taxon>Alphaproteobacteria</taxon>
        <taxon>Hyphomicrobiales</taxon>
        <taxon>Methylopilaceae</taxon>
        <taxon>Hansschlegelia</taxon>
    </lineage>
</organism>
<dbReference type="InterPro" id="IPR036852">
    <property type="entry name" value="Peptidase_S8/S53_dom_sf"/>
</dbReference>
<dbReference type="GO" id="GO:0006508">
    <property type="term" value="P:proteolysis"/>
    <property type="evidence" value="ECO:0007669"/>
    <property type="project" value="InterPro"/>
</dbReference>
<evidence type="ECO:0000313" key="3">
    <source>
        <dbReference type="Proteomes" id="UP000289708"/>
    </source>
</evidence>
<sequence>MPSRPHLHLRNLALRAIAFRPYSGGRQKSPAVIADRVGHARQLRDEVDAISDRMSEIAPTQDMAQVPKNKRGMVITATGFGRQDLWLGDMKASSPGVSLLAARSATPEAPAQARLFVGQESLKTLYRQLGEYEAYGNRNNTADKPMRFTLFESTSEFRPAELTDVWTGATPELPGRSAKPVETWIRSSREEYFYRMLERLKVDRVGSPTKFTDSVILDIVLTRAQMEALLHGTGAVIEFRPSSHFVADFRRANPGERREVSAAIARRIVPAPATAPRTVILDSGVASANPLLAASLAAPFRRTIDLSWGTEDDSGHGTNMAGVALFPDLAAAAVSTGPIVLTTALESVKNRAPARHGELDIPPRRDPKRCADG</sequence>
<feature type="compositionally biased region" description="Basic and acidic residues" evidence="1">
    <location>
        <begin position="355"/>
        <end position="373"/>
    </location>
</feature>
<dbReference type="EMBL" id="RYFI01000012">
    <property type="protein sequence ID" value="RXF72856.1"/>
    <property type="molecule type" value="Genomic_DNA"/>
</dbReference>
<evidence type="ECO:0008006" key="4">
    <source>
        <dbReference type="Google" id="ProtNLM"/>
    </source>
</evidence>